<dbReference type="GO" id="GO:0006782">
    <property type="term" value="P:protoporphyrinogen IX biosynthetic process"/>
    <property type="evidence" value="ECO:0007669"/>
    <property type="project" value="UniProtKB-UniRule"/>
</dbReference>
<dbReference type="GO" id="GO:0032259">
    <property type="term" value="P:methylation"/>
    <property type="evidence" value="ECO:0007669"/>
    <property type="project" value="UniProtKB-KW"/>
</dbReference>
<accession>A0A829Y689</accession>
<organism evidence="11 12">
    <name type="scientific">Steroidobacter agaridevorans</name>
    <dbReference type="NCBI Taxonomy" id="2695856"/>
    <lineage>
        <taxon>Bacteria</taxon>
        <taxon>Pseudomonadati</taxon>
        <taxon>Pseudomonadota</taxon>
        <taxon>Gammaproteobacteria</taxon>
        <taxon>Steroidobacterales</taxon>
        <taxon>Steroidobacteraceae</taxon>
        <taxon>Steroidobacter</taxon>
    </lineage>
</organism>
<keyword evidence="4 9" id="KW-0456">Lyase</keyword>
<evidence type="ECO:0000256" key="4">
    <source>
        <dbReference type="ARBA" id="ARBA00023239"/>
    </source>
</evidence>
<evidence type="ECO:0000256" key="7">
    <source>
        <dbReference type="ARBA" id="ARBA00040167"/>
    </source>
</evidence>
<comment type="pathway">
    <text evidence="1 9">Porphyrin-containing compound metabolism; protoporphyrin-IX biosynthesis; coproporphyrinogen-III from 5-aminolevulinate: step 3/4.</text>
</comment>
<dbReference type="SUPFAM" id="SSF69618">
    <property type="entry name" value="HemD-like"/>
    <property type="match status" value="1"/>
</dbReference>
<dbReference type="PANTHER" id="PTHR38042">
    <property type="entry name" value="UROPORPHYRINOGEN-III SYNTHASE, CHLOROPLASTIC"/>
    <property type="match status" value="1"/>
</dbReference>
<evidence type="ECO:0000256" key="6">
    <source>
        <dbReference type="ARBA" id="ARBA00037589"/>
    </source>
</evidence>
<evidence type="ECO:0000256" key="8">
    <source>
        <dbReference type="ARBA" id="ARBA00048617"/>
    </source>
</evidence>
<feature type="domain" description="Tetrapyrrole biosynthesis uroporphyrinogen III synthase" evidence="10">
    <location>
        <begin position="28"/>
        <end position="229"/>
    </location>
</feature>
<keyword evidence="11" id="KW-0489">Methyltransferase</keyword>
<keyword evidence="11" id="KW-0808">Transferase</keyword>
<name>A0A829Y689_9GAMM</name>
<reference evidence="12" key="1">
    <citation type="submission" date="2020-01" db="EMBL/GenBank/DDBJ databases">
        <title>'Steroidobacter agaridevorans' sp. nov., agar-degrading bacteria isolated from rhizosphere soils.</title>
        <authorList>
            <person name="Ikenaga M."/>
            <person name="Kataoka M."/>
            <person name="Murouchi A."/>
            <person name="Katsuragi S."/>
            <person name="Sakai M."/>
        </authorList>
    </citation>
    <scope>NUCLEOTIDE SEQUENCE [LARGE SCALE GENOMIC DNA]</scope>
    <source>
        <strain evidence="12">YU21-B</strain>
    </source>
</reference>
<evidence type="ECO:0000256" key="2">
    <source>
        <dbReference type="ARBA" id="ARBA00008133"/>
    </source>
</evidence>
<comment type="caution">
    <text evidence="11">The sequence shown here is derived from an EMBL/GenBank/DDBJ whole genome shotgun (WGS) entry which is preliminary data.</text>
</comment>
<comment type="function">
    <text evidence="6 9">Catalyzes cyclization of the linear tetrapyrrole, hydroxymethylbilane, to the macrocyclic uroporphyrinogen III.</text>
</comment>
<sequence length="256" mass="27204">MIPKVMPPLAELTVLVTRPAAQAAGLCEQMQRNGAATIAFPAVEIEPVTAEAARGHDLIIFVSVNAVAHGVHLIEKGPTTRIAAIGKATAAALKETSLPADIVPEAGFNSEALLAHPDLTLPDGAKVLIVRGSSGRELMQETFTARGFIVETRDVYRRIRPSIDDATRDALETRWQLEGIDVVTATSIETLHNLIGMLSERGRALLRETTLLVASRRIAEAAQAAGLNGTLIVANGADDVSMIGALARWRTRARAA</sequence>
<dbReference type="Proteomes" id="UP000445000">
    <property type="component" value="Unassembled WGS sequence"/>
</dbReference>
<dbReference type="GO" id="GO:0008168">
    <property type="term" value="F:methyltransferase activity"/>
    <property type="evidence" value="ECO:0007669"/>
    <property type="project" value="UniProtKB-KW"/>
</dbReference>
<protein>
    <recommendedName>
        <fullName evidence="7 9">Uroporphyrinogen-III synthase</fullName>
        <ecNumber evidence="3 9">4.2.1.75</ecNumber>
    </recommendedName>
</protein>
<evidence type="ECO:0000256" key="1">
    <source>
        <dbReference type="ARBA" id="ARBA00004772"/>
    </source>
</evidence>
<dbReference type="GO" id="GO:0006780">
    <property type="term" value="P:uroporphyrinogen III biosynthetic process"/>
    <property type="evidence" value="ECO:0007669"/>
    <property type="project" value="UniProtKB-UniRule"/>
</dbReference>
<keyword evidence="12" id="KW-1185">Reference proteome</keyword>
<dbReference type="InterPro" id="IPR003754">
    <property type="entry name" value="4pyrrol_synth_uPrphyn_synth"/>
</dbReference>
<dbReference type="RefSeq" id="WP_161810456.1">
    <property type="nucleotide sequence ID" value="NZ_BLJN01000001.1"/>
</dbReference>
<proteinExistence type="inferred from homology"/>
<keyword evidence="5 9" id="KW-0627">Porphyrin biosynthesis</keyword>
<dbReference type="AlphaFoldDB" id="A0A829Y689"/>
<comment type="catalytic activity">
    <reaction evidence="8 9">
        <text>hydroxymethylbilane = uroporphyrinogen III + H2O</text>
        <dbReference type="Rhea" id="RHEA:18965"/>
        <dbReference type="ChEBI" id="CHEBI:15377"/>
        <dbReference type="ChEBI" id="CHEBI:57308"/>
        <dbReference type="ChEBI" id="CHEBI:57845"/>
        <dbReference type="EC" id="4.2.1.75"/>
    </reaction>
</comment>
<dbReference type="InterPro" id="IPR039793">
    <property type="entry name" value="UROS/Hem4"/>
</dbReference>
<dbReference type="PANTHER" id="PTHR38042:SF1">
    <property type="entry name" value="UROPORPHYRINOGEN-III SYNTHASE, CHLOROPLASTIC"/>
    <property type="match status" value="1"/>
</dbReference>
<dbReference type="Pfam" id="PF02602">
    <property type="entry name" value="HEM4"/>
    <property type="match status" value="1"/>
</dbReference>
<dbReference type="EMBL" id="BLJN01000001">
    <property type="protein sequence ID" value="GFE78573.1"/>
    <property type="molecule type" value="Genomic_DNA"/>
</dbReference>
<evidence type="ECO:0000256" key="9">
    <source>
        <dbReference type="RuleBase" id="RU366031"/>
    </source>
</evidence>
<evidence type="ECO:0000313" key="12">
    <source>
        <dbReference type="Proteomes" id="UP000445000"/>
    </source>
</evidence>
<gene>
    <name evidence="11" type="primary">hemD</name>
    <name evidence="11" type="ORF">GCM10011487_05730</name>
</gene>
<dbReference type="UniPathway" id="UPA00251">
    <property type="reaction ID" value="UER00320"/>
</dbReference>
<evidence type="ECO:0000313" key="11">
    <source>
        <dbReference type="EMBL" id="GFE78573.1"/>
    </source>
</evidence>
<dbReference type="Gene3D" id="3.40.50.10090">
    <property type="match status" value="2"/>
</dbReference>
<evidence type="ECO:0000256" key="5">
    <source>
        <dbReference type="ARBA" id="ARBA00023244"/>
    </source>
</evidence>
<dbReference type="CDD" id="cd06578">
    <property type="entry name" value="HemD"/>
    <property type="match status" value="1"/>
</dbReference>
<evidence type="ECO:0000256" key="3">
    <source>
        <dbReference type="ARBA" id="ARBA00013109"/>
    </source>
</evidence>
<dbReference type="EC" id="4.2.1.75" evidence="3 9"/>
<dbReference type="InterPro" id="IPR036108">
    <property type="entry name" value="4pyrrol_syn_uPrphyn_synt_sf"/>
</dbReference>
<evidence type="ECO:0000259" key="10">
    <source>
        <dbReference type="Pfam" id="PF02602"/>
    </source>
</evidence>
<comment type="similarity">
    <text evidence="2 9">Belongs to the uroporphyrinogen-III synthase family.</text>
</comment>
<dbReference type="GO" id="GO:0004852">
    <property type="term" value="F:uroporphyrinogen-III synthase activity"/>
    <property type="evidence" value="ECO:0007669"/>
    <property type="project" value="UniProtKB-UniRule"/>
</dbReference>